<keyword evidence="2" id="KW-1185">Reference proteome</keyword>
<sequence length="160" mass="16868">MTPVLVSACLLGSKVRYNATCVSAGCEHMQWLRSHCHIMPLCPEVAAGLPTPRAAAEIVGGGGDDVLAGRAKIVTADGEDVTAVFLQGARQALALCKQHDIRYAVLTESSPSCGSNTIYNGEFGARKVPGQGVVSALLRANHVSVFSQHTLKQLRVQLSD</sequence>
<dbReference type="Proteomes" id="UP000033664">
    <property type="component" value="Unassembled WGS sequence"/>
</dbReference>
<dbReference type="InterPro" id="IPR007553">
    <property type="entry name" value="2-thiour_desulf"/>
</dbReference>
<name>A0A0F4PQN6_9GAMM</name>
<dbReference type="eggNOG" id="COG1683">
    <property type="taxonomic scope" value="Bacteria"/>
</dbReference>
<comment type="caution">
    <text evidence="1">The sequence shown here is derived from an EMBL/GenBank/DDBJ whole genome shotgun (WGS) entry which is preliminary data.</text>
</comment>
<dbReference type="Pfam" id="PF04463">
    <property type="entry name" value="2-thiour_desulf"/>
    <property type="match status" value="1"/>
</dbReference>
<dbReference type="PANTHER" id="PTHR30087">
    <property type="entry name" value="INNER MEMBRANE PROTEIN"/>
    <property type="match status" value="1"/>
</dbReference>
<evidence type="ECO:0000313" key="2">
    <source>
        <dbReference type="Proteomes" id="UP000033664"/>
    </source>
</evidence>
<gene>
    <name evidence="1" type="ORF">TW72_10655</name>
</gene>
<dbReference type="EMBL" id="JXXZ01000008">
    <property type="protein sequence ID" value="KJY99321.1"/>
    <property type="molecule type" value="Genomic_DNA"/>
</dbReference>
<dbReference type="AlphaFoldDB" id="A0A0F4PQN6"/>
<dbReference type="RefSeq" id="WP_045979436.1">
    <property type="nucleotide sequence ID" value="NZ_JXXY01000007.1"/>
</dbReference>
<proteinExistence type="predicted"/>
<dbReference type="PATRIC" id="fig|151081.8.peg.1971"/>
<evidence type="ECO:0000313" key="1">
    <source>
        <dbReference type="EMBL" id="KJY99321.1"/>
    </source>
</evidence>
<reference evidence="1 2" key="1">
    <citation type="journal article" date="2015" name="BMC Genomics">
        <title>Genome mining reveals unlocked bioactive potential of marine Gram-negative bacteria.</title>
        <authorList>
            <person name="Machado H."/>
            <person name="Sonnenschein E.C."/>
            <person name="Melchiorsen J."/>
            <person name="Gram L."/>
        </authorList>
    </citation>
    <scope>NUCLEOTIDE SEQUENCE [LARGE SCALE GENOMIC DNA]</scope>
    <source>
        <strain evidence="1 2">S3137</strain>
    </source>
</reference>
<dbReference type="GeneID" id="58228952"/>
<dbReference type="OrthoDB" id="495783at2"/>
<dbReference type="PANTHER" id="PTHR30087:SF1">
    <property type="entry name" value="HYPOTHETICAL CYTOSOLIC PROTEIN"/>
    <property type="match status" value="1"/>
</dbReference>
<accession>A0A0F4PQN6</accession>
<organism evidence="1 2">
    <name type="scientific">Pseudoalteromonas ruthenica</name>
    <dbReference type="NCBI Taxonomy" id="151081"/>
    <lineage>
        <taxon>Bacteria</taxon>
        <taxon>Pseudomonadati</taxon>
        <taxon>Pseudomonadota</taxon>
        <taxon>Gammaproteobacteria</taxon>
        <taxon>Alteromonadales</taxon>
        <taxon>Pseudoalteromonadaceae</taxon>
        <taxon>Pseudoalteromonas</taxon>
    </lineage>
</organism>
<protein>
    <submittedName>
        <fullName evidence="1">Uncharacterized protein</fullName>
    </submittedName>
</protein>